<sequence length="82" mass="9993">MGLIEKWNNFAKKIIYINHSFQIGIGRLVFVWSNNSYRSYRYGTCRWCGCNSEFSTQCNVDFRKKTRRRKKMLKRRTKNEQT</sequence>
<organism evidence="1">
    <name type="scientific">marine sediment metagenome</name>
    <dbReference type="NCBI Taxonomy" id="412755"/>
    <lineage>
        <taxon>unclassified sequences</taxon>
        <taxon>metagenomes</taxon>
        <taxon>ecological metagenomes</taxon>
    </lineage>
</organism>
<gene>
    <name evidence="1" type="ORF">LCGC14_1737050</name>
</gene>
<comment type="caution">
    <text evidence="1">The sequence shown here is derived from an EMBL/GenBank/DDBJ whole genome shotgun (WGS) entry which is preliminary data.</text>
</comment>
<name>A0A0F9JN38_9ZZZZ</name>
<evidence type="ECO:0000313" key="1">
    <source>
        <dbReference type="EMBL" id="KKM07126.1"/>
    </source>
</evidence>
<accession>A0A0F9JN38</accession>
<reference evidence="1" key="1">
    <citation type="journal article" date="2015" name="Nature">
        <title>Complex archaea that bridge the gap between prokaryotes and eukaryotes.</title>
        <authorList>
            <person name="Spang A."/>
            <person name="Saw J.H."/>
            <person name="Jorgensen S.L."/>
            <person name="Zaremba-Niedzwiedzka K."/>
            <person name="Martijn J."/>
            <person name="Lind A.E."/>
            <person name="van Eijk R."/>
            <person name="Schleper C."/>
            <person name="Guy L."/>
            <person name="Ettema T.J."/>
        </authorList>
    </citation>
    <scope>NUCLEOTIDE SEQUENCE</scope>
</reference>
<dbReference type="EMBL" id="LAZR01015839">
    <property type="protein sequence ID" value="KKM07126.1"/>
    <property type="molecule type" value="Genomic_DNA"/>
</dbReference>
<protein>
    <submittedName>
        <fullName evidence="1">Uncharacterized protein</fullName>
    </submittedName>
</protein>
<proteinExistence type="predicted"/>
<dbReference type="AlphaFoldDB" id="A0A0F9JN38"/>